<evidence type="ECO:0000313" key="3">
    <source>
        <dbReference type="Proteomes" id="UP000050816"/>
    </source>
</evidence>
<gene>
    <name evidence="2" type="ORF">FC43_GL001051</name>
</gene>
<evidence type="ECO:0000313" key="2">
    <source>
        <dbReference type="EMBL" id="KRL91633.1"/>
    </source>
</evidence>
<keyword evidence="1" id="KW-0175">Coiled coil</keyword>
<name>A0A0R1UDX7_9LACO</name>
<proteinExistence type="predicted"/>
<organism evidence="2 3">
    <name type="scientific">Limosilactobacillus ingluviei DSM 15946</name>
    <dbReference type="NCBI Taxonomy" id="1423760"/>
    <lineage>
        <taxon>Bacteria</taxon>
        <taxon>Bacillati</taxon>
        <taxon>Bacillota</taxon>
        <taxon>Bacilli</taxon>
        <taxon>Lactobacillales</taxon>
        <taxon>Lactobacillaceae</taxon>
        <taxon>Limosilactobacillus</taxon>
    </lineage>
</organism>
<comment type="caution">
    <text evidence="2">The sequence shown here is derived from an EMBL/GenBank/DDBJ whole genome shotgun (WGS) entry which is preliminary data.</text>
</comment>
<dbReference type="EMBL" id="AZFK01000018">
    <property type="protein sequence ID" value="KRL91633.1"/>
    <property type="molecule type" value="Genomic_DNA"/>
</dbReference>
<accession>A0A0R1UDX7</accession>
<dbReference type="Proteomes" id="UP000050816">
    <property type="component" value="Unassembled WGS sequence"/>
</dbReference>
<evidence type="ECO:0000256" key="1">
    <source>
        <dbReference type="SAM" id="Coils"/>
    </source>
</evidence>
<reference evidence="2 3" key="1">
    <citation type="journal article" date="2015" name="Genome Announc.">
        <title>Expanding the biotechnology potential of lactobacilli through comparative genomics of 213 strains and associated genera.</title>
        <authorList>
            <person name="Sun Z."/>
            <person name="Harris H.M."/>
            <person name="McCann A."/>
            <person name="Guo C."/>
            <person name="Argimon S."/>
            <person name="Zhang W."/>
            <person name="Yang X."/>
            <person name="Jeffery I.B."/>
            <person name="Cooney J.C."/>
            <person name="Kagawa T.F."/>
            <person name="Liu W."/>
            <person name="Song Y."/>
            <person name="Salvetti E."/>
            <person name="Wrobel A."/>
            <person name="Rasinkangas P."/>
            <person name="Parkhill J."/>
            <person name="Rea M.C."/>
            <person name="O'Sullivan O."/>
            <person name="Ritari J."/>
            <person name="Douillard F.P."/>
            <person name="Paul Ross R."/>
            <person name="Yang R."/>
            <person name="Briner A.E."/>
            <person name="Felis G.E."/>
            <person name="de Vos W.M."/>
            <person name="Barrangou R."/>
            <person name="Klaenhammer T.R."/>
            <person name="Caufield P.W."/>
            <person name="Cui Y."/>
            <person name="Zhang H."/>
            <person name="O'Toole P.W."/>
        </authorList>
    </citation>
    <scope>NUCLEOTIDE SEQUENCE [LARGE SCALE GENOMIC DNA]</scope>
    <source>
        <strain evidence="2 3">DSM 15946</strain>
    </source>
</reference>
<sequence>MWGGAINLLKKHGCLPAAVIIDVTSSSKWPMNLYNTEESINVLKEEGMSVGLLLDHDQRYVPGSGLFTIDNFDPNPIAEKWLSSKKPVVEMNGVKYYSRSVFNSWNTKRKITPLRGMPDLITTMHERNLFLDLLSVREQELDNALIQCGKYVQKYKEQGKQIENKVEKQYRDKFMKLQLDLNKSQSAVRKHKQTIEELSTELETIKGLLGLG</sequence>
<protein>
    <submittedName>
        <fullName evidence="2">Uncharacterized protein</fullName>
    </submittedName>
</protein>
<dbReference type="AlphaFoldDB" id="A0A0R1UDX7"/>
<feature type="coiled-coil region" evidence="1">
    <location>
        <begin position="152"/>
        <end position="208"/>
    </location>
</feature>
<dbReference type="PATRIC" id="fig|1423760.3.peg.1104"/>